<accession>A0ABQ9UPF1</accession>
<feature type="compositionally biased region" description="Gly residues" evidence="1">
    <location>
        <begin position="92"/>
        <end position="102"/>
    </location>
</feature>
<comment type="caution">
    <text evidence="2">The sequence shown here is derived from an EMBL/GenBank/DDBJ whole genome shotgun (WGS) entry which is preliminary data.</text>
</comment>
<gene>
    <name evidence="2" type="ORF">P7K49_024387</name>
</gene>
<feature type="compositionally biased region" description="Polar residues" evidence="1">
    <location>
        <begin position="43"/>
        <end position="52"/>
    </location>
</feature>
<protein>
    <submittedName>
        <fullName evidence="2">Uncharacterized protein</fullName>
    </submittedName>
</protein>
<reference evidence="2 3" key="1">
    <citation type="submission" date="2023-05" db="EMBL/GenBank/DDBJ databases">
        <title>B98-5 Cell Line De Novo Hybrid Assembly: An Optical Mapping Approach.</title>
        <authorList>
            <person name="Kananen K."/>
            <person name="Auerbach J.A."/>
            <person name="Kautto E."/>
            <person name="Blachly J.S."/>
        </authorList>
    </citation>
    <scope>NUCLEOTIDE SEQUENCE [LARGE SCALE GENOMIC DNA]</scope>
    <source>
        <strain evidence="2">B95-8</strain>
        <tissue evidence="2">Cell line</tissue>
    </source>
</reference>
<keyword evidence="3" id="KW-1185">Reference proteome</keyword>
<feature type="region of interest" description="Disordered" evidence="1">
    <location>
        <begin position="87"/>
        <end position="107"/>
    </location>
</feature>
<name>A0ABQ9UPF1_SAGOE</name>
<evidence type="ECO:0000313" key="2">
    <source>
        <dbReference type="EMBL" id="KAK2098936.1"/>
    </source>
</evidence>
<sequence length="196" mass="19958">MWPSWLASPPSLLKLWSSAGSESGLRAGPAGSKDGEGRGGGTPSSCGTGNSTSSRLPSSRAALALGARPPLPGGAERLLLQSPKTLCRRKAGGSGGGSGGGAHSEAAALHAPLEATWRVRPQEATATGAYSWPQVRKRPPPGVRQVSGEHGRAGPTLRRGREVPQPLGRGSSTAPPPAAGLQSRLMVEEVPLGVWM</sequence>
<dbReference type="EMBL" id="JASSZA010000011">
    <property type="protein sequence ID" value="KAK2098936.1"/>
    <property type="molecule type" value="Genomic_DNA"/>
</dbReference>
<feature type="region of interest" description="Disordered" evidence="1">
    <location>
        <begin position="21"/>
        <end position="59"/>
    </location>
</feature>
<feature type="region of interest" description="Disordered" evidence="1">
    <location>
        <begin position="128"/>
        <end position="182"/>
    </location>
</feature>
<proteinExistence type="predicted"/>
<evidence type="ECO:0000313" key="3">
    <source>
        <dbReference type="Proteomes" id="UP001266305"/>
    </source>
</evidence>
<organism evidence="2 3">
    <name type="scientific">Saguinus oedipus</name>
    <name type="common">Cotton-top tamarin</name>
    <name type="synonym">Oedipomidas oedipus</name>
    <dbReference type="NCBI Taxonomy" id="9490"/>
    <lineage>
        <taxon>Eukaryota</taxon>
        <taxon>Metazoa</taxon>
        <taxon>Chordata</taxon>
        <taxon>Craniata</taxon>
        <taxon>Vertebrata</taxon>
        <taxon>Euteleostomi</taxon>
        <taxon>Mammalia</taxon>
        <taxon>Eutheria</taxon>
        <taxon>Euarchontoglires</taxon>
        <taxon>Primates</taxon>
        <taxon>Haplorrhini</taxon>
        <taxon>Platyrrhini</taxon>
        <taxon>Cebidae</taxon>
        <taxon>Callitrichinae</taxon>
        <taxon>Saguinus</taxon>
    </lineage>
</organism>
<dbReference type="Proteomes" id="UP001266305">
    <property type="component" value="Unassembled WGS sequence"/>
</dbReference>
<evidence type="ECO:0000256" key="1">
    <source>
        <dbReference type="SAM" id="MobiDB-lite"/>
    </source>
</evidence>